<proteinExistence type="predicted"/>
<reference evidence="1" key="1">
    <citation type="submission" date="2024-09" db="EMBL/GenBank/DDBJ databases">
        <title>Black Yeasts Isolated from many extreme environments.</title>
        <authorList>
            <person name="Coleine C."/>
            <person name="Stajich J.E."/>
            <person name="Selbmann L."/>
        </authorList>
    </citation>
    <scope>NUCLEOTIDE SEQUENCE</scope>
    <source>
        <strain evidence="1">CCFEE 5737</strain>
    </source>
</reference>
<feature type="non-terminal residue" evidence="1">
    <location>
        <position position="193"/>
    </location>
</feature>
<dbReference type="EMBL" id="JAWDJW010006184">
    <property type="protein sequence ID" value="KAK3065823.1"/>
    <property type="molecule type" value="Genomic_DNA"/>
</dbReference>
<sequence>MPIFKSTQPDIDLPTDITVWDWLYDSKYSPLNKYSDAELAGYQNAETKERVNWKQVKEYSTYISTALVKKYGMKEEDTVALFSQNTIWYPVAMFAALRAGGKVSGASPAYNVDEMSYALKIGQAKFLMTAPSSMEVAVAAAENAGIPKKNVFLLEGELPGYTGIKELIEMGKSYGEQGQTKAFKIPAGKKNKD</sequence>
<organism evidence="1 2">
    <name type="scientific">Coniosporium uncinatum</name>
    <dbReference type="NCBI Taxonomy" id="93489"/>
    <lineage>
        <taxon>Eukaryota</taxon>
        <taxon>Fungi</taxon>
        <taxon>Dikarya</taxon>
        <taxon>Ascomycota</taxon>
        <taxon>Pezizomycotina</taxon>
        <taxon>Dothideomycetes</taxon>
        <taxon>Dothideomycetes incertae sedis</taxon>
        <taxon>Coniosporium</taxon>
    </lineage>
</organism>
<protein>
    <submittedName>
        <fullName evidence="1">Uncharacterized protein</fullName>
    </submittedName>
</protein>
<comment type="caution">
    <text evidence="1">The sequence shown here is derived from an EMBL/GenBank/DDBJ whole genome shotgun (WGS) entry which is preliminary data.</text>
</comment>
<evidence type="ECO:0000313" key="1">
    <source>
        <dbReference type="EMBL" id="KAK3065823.1"/>
    </source>
</evidence>
<dbReference type="Proteomes" id="UP001186974">
    <property type="component" value="Unassembled WGS sequence"/>
</dbReference>
<gene>
    <name evidence="1" type="ORF">LTS18_002349</name>
</gene>
<evidence type="ECO:0000313" key="2">
    <source>
        <dbReference type="Proteomes" id="UP001186974"/>
    </source>
</evidence>
<name>A0ACC3DDS7_9PEZI</name>
<keyword evidence="2" id="KW-1185">Reference proteome</keyword>
<accession>A0ACC3DDS7</accession>